<feature type="region of interest" description="Disordered" evidence="1">
    <location>
        <begin position="116"/>
        <end position="162"/>
    </location>
</feature>
<feature type="compositionally biased region" description="Polar residues" evidence="1">
    <location>
        <begin position="116"/>
        <end position="134"/>
    </location>
</feature>
<feature type="compositionally biased region" description="Polar residues" evidence="1">
    <location>
        <begin position="20"/>
        <end position="29"/>
    </location>
</feature>
<dbReference type="Proteomes" id="UP001476247">
    <property type="component" value="Unassembled WGS sequence"/>
</dbReference>
<organism evidence="2 3">
    <name type="scientific">Helicostylum pulchrum</name>
    <dbReference type="NCBI Taxonomy" id="562976"/>
    <lineage>
        <taxon>Eukaryota</taxon>
        <taxon>Fungi</taxon>
        <taxon>Fungi incertae sedis</taxon>
        <taxon>Mucoromycota</taxon>
        <taxon>Mucoromycotina</taxon>
        <taxon>Mucoromycetes</taxon>
        <taxon>Mucorales</taxon>
        <taxon>Mucorineae</taxon>
        <taxon>Mucoraceae</taxon>
        <taxon>Helicostylum</taxon>
    </lineage>
</organism>
<accession>A0ABP9YEB1</accession>
<name>A0ABP9YEB1_9FUNG</name>
<feature type="compositionally biased region" description="Polar residues" evidence="1">
    <location>
        <begin position="89"/>
        <end position="100"/>
    </location>
</feature>
<evidence type="ECO:0000256" key="1">
    <source>
        <dbReference type="SAM" id="MobiDB-lite"/>
    </source>
</evidence>
<reference evidence="2 3" key="1">
    <citation type="submission" date="2024-04" db="EMBL/GenBank/DDBJ databases">
        <title>genome sequences of Mucor flavus KT1a and Helicostylum pulchrum KT1b strains isolation_sourced from the surface of a dry-aged beef.</title>
        <authorList>
            <person name="Toyotome T."/>
            <person name="Hosono M."/>
            <person name="Torimaru M."/>
            <person name="Fukuda K."/>
            <person name="Mikami N."/>
        </authorList>
    </citation>
    <scope>NUCLEOTIDE SEQUENCE [LARGE SCALE GENOMIC DNA]</scope>
    <source>
        <strain evidence="2 3">KT1b</strain>
    </source>
</reference>
<gene>
    <name evidence="2" type="ORF">HPULCUR_010808</name>
</gene>
<dbReference type="EMBL" id="BAABUJ010000044">
    <property type="protein sequence ID" value="GAA5805293.1"/>
    <property type="molecule type" value="Genomic_DNA"/>
</dbReference>
<feature type="region of interest" description="Disordered" evidence="1">
    <location>
        <begin position="1"/>
        <end position="63"/>
    </location>
</feature>
<evidence type="ECO:0000313" key="3">
    <source>
        <dbReference type="Proteomes" id="UP001476247"/>
    </source>
</evidence>
<comment type="caution">
    <text evidence="2">The sequence shown here is derived from an EMBL/GenBank/DDBJ whole genome shotgun (WGS) entry which is preliminary data.</text>
</comment>
<proteinExistence type="predicted"/>
<sequence length="162" mass="17820">MSLAKELFNKLNARNRRPTSMHSESSSSVARVDKRNSNRFRSQANGRNFVRDSASSSSSDTLSSNQEFCTFHKSYGSHSTDACRAYKATQATPSNSGTTSPHRDMRSCRRCSAPNWTPNHKCSKSKGNADSSSVRYYGAPAPPTANSELTQRDANSEFLSPL</sequence>
<feature type="compositionally biased region" description="Low complexity" evidence="1">
    <location>
        <begin position="53"/>
        <end position="63"/>
    </location>
</feature>
<protein>
    <submittedName>
        <fullName evidence="2">Uncharacterized protein</fullName>
    </submittedName>
</protein>
<evidence type="ECO:0000313" key="2">
    <source>
        <dbReference type="EMBL" id="GAA5805293.1"/>
    </source>
</evidence>
<keyword evidence="3" id="KW-1185">Reference proteome</keyword>
<feature type="region of interest" description="Disordered" evidence="1">
    <location>
        <begin position="89"/>
        <end position="108"/>
    </location>
</feature>